<feature type="domain" description="Shugoshin C-terminal" evidence="5">
    <location>
        <begin position="293"/>
        <end position="317"/>
    </location>
</feature>
<comment type="similarity">
    <text evidence="1">Belongs to the shugoshin family.</text>
</comment>
<dbReference type="PANTHER" id="PTHR34373:SF9">
    <property type="entry name" value="SHUGOSHIN 2"/>
    <property type="match status" value="1"/>
</dbReference>
<evidence type="ECO:0000256" key="3">
    <source>
        <dbReference type="SAM" id="Coils"/>
    </source>
</evidence>
<dbReference type="Proteomes" id="UP000515151">
    <property type="component" value="Chromosome 2"/>
</dbReference>
<protein>
    <submittedName>
        <fullName evidence="7">SHUGOSHIN 1-like isoform X1</fullName>
    </submittedName>
</protein>
<dbReference type="GO" id="GO:0045144">
    <property type="term" value="P:meiotic sister chromatid segregation"/>
    <property type="evidence" value="ECO:0007669"/>
    <property type="project" value="InterPro"/>
</dbReference>
<evidence type="ECO:0000313" key="7">
    <source>
        <dbReference type="RefSeq" id="XP_031378925.1"/>
    </source>
</evidence>
<dbReference type="OrthoDB" id="770508at2759"/>
<evidence type="ECO:0000256" key="4">
    <source>
        <dbReference type="SAM" id="MobiDB-lite"/>
    </source>
</evidence>
<organism evidence="6 7">
    <name type="scientific">Punica granatum</name>
    <name type="common">Pomegranate</name>
    <dbReference type="NCBI Taxonomy" id="22663"/>
    <lineage>
        <taxon>Eukaryota</taxon>
        <taxon>Viridiplantae</taxon>
        <taxon>Streptophyta</taxon>
        <taxon>Embryophyta</taxon>
        <taxon>Tracheophyta</taxon>
        <taxon>Spermatophyta</taxon>
        <taxon>Magnoliopsida</taxon>
        <taxon>eudicotyledons</taxon>
        <taxon>Gunneridae</taxon>
        <taxon>Pentapetalae</taxon>
        <taxon>rosids</taxon>
        <taxon>malvids</taxon>
        <taxon>Myrtales</taxon>
        <taxon>Lythraceae</taxon>
        <taxon>Punica</taxon>
    </lineage>
</organism>
<dbReference type="AlphaFoldDB" id="A0A6P8C7R4"/>
<dbReference type="Pfam" id="PF07557">
    <property type="entry name" value="Shugoshin_C"/>
    <property type="match status" value="1"/>
</dbReference>
<keyword evidence="2" id="KW-0159">Chromosome partition</keyword>
<reference evidence="6" key="1">
    <citation type="journal article" date="2020" name="Plant Biotechnol. J.">
        <title>The pomegranate (Punica granatum L.) draft genome dissects genetic divergence between soft- and hard-seeded cultivars.</title>
        <authorList>
            <person name="Luo X."/>
            <person name="Li H."/>
            <person name="Wu Z."/>
            <person name="Yao W."/>
            <person name="Zhao P."/>
            <person name="Cao D."/>
            <person name="Yu H."/>
            <person name="Li K."/>
            <person name="Poudel K."/>
            <person name="Zhao D."/>
            <person name="Zhang F."/>
            <person name="Xia X."/>
            <person name="Chen L."/>
            <person name="Wang Q."/>
            <person name="Jing D."/>
            <person name="Cao S."/>
        </authorList>
    </citation>
    <scope>NUCLEOTIDE SEQUENCE [LARGE SCALE GENOMIC DNA]</scope>
    <source>
        <strain evidence="6">cv. Tunisia</strain>
    </source>
</reference>
<dbReference type="GO" id="GO:0000775">
    <property type="term" value="C:chromosome, centromeric region"/>
    <property type="evidence" value="ECO:0007669"/>
    <property type="project" value="InterPro"/>
</dbReference>
<dbReference type="InterPro" id="IPR011515">
    <property type="entry name" value="Shugoshin_C"/>
</dbReference>
<evidence type="ECO:0000256" key="1">
    <source>
        <dbReference type="ARBA" id="ARBA00010845"/>
    </source>
</evidence>
<keyword evidence="6" id="KW-1185">Reference proteome</keyword>
<evidence type="ECO:0000313" key="6">
    <source>
        <dbReference type="Proteomes" id="UP000515151"/>
    </source>
</evidence>
<accession>A0A6P8C7R4</accession>
<feature type="region of interest" description="Disordered" evidence="4">
    <location>
        <begin position="254"/>
        <end position="299"/>
    </location>
</feature>
<proteinExistence type="inferred from homology"/>
<feature type="coiled-coil region" evidence="3">
    <location>
        <begin position="61"/>
        <end position="123"/>
    </location>
</feature>
<dbReference type="PANTHER" id="PTHR34373">
    <property type="entry name" value="SHUGOSHIN 2"/>
    <property type="match status" value="1"/>
</dbReference>
<dbReference type="GeneID" id="116194291"/>
<feature type="region of interest" description="Disordered" evidence="4">
    <location>
        <begin position="172"/>
        <end position="212"/>
    </location>
</feature>
<dbReference type="RefSeq" id="XP_031378925.1">
    <property type="nucleotide sequence ID" value="XM_031523065.1"/>
</dbReference>
<feature type="compositionally biased region" description="Low complexity" evidence="4">
    <location>
        <begin position="192"/>
        <end position="205"/>
    </location>
</feature>
<keyword evidence="3" id="KW-0175">Coiled coil</keyword>
<evidence type="ECO:0000256" key="2">
    <source>
        <dbReference type="ARBA" id="ARBA00022829"/>
    </source>
</evidence>
<sequence>MEAVFNLDNQVGSVEGNNIAGEKLLNRESISCAPRKKLADISNVAQQTKQAKQAVKSSTILLQKNEQIERLQKENIVLTKALADRNRIIDVGAIELQKLRNDLQKVQEKNLQLAQANNQMLAELNSGKDKIKLLQHELDCKNCLLKVRQFELKEKAKSGTCHFNASEARDETVKPNDAGEFSQAGKPCNTCRRQQQRNQSLNSNSAELVQAEEKVSKKRPCKRRQSARFRSEEAGLCAVSLEMGDSKGSISNECAEPLKENCPAPSTSSMEKEHEEKNAANVENQAHPRSSLGRPLRRAAEKVQSYKEIPLNVKMRREVPGRRIRTCDSSSLPVPVAVVPMASAAIGEENCYQMHADIISDCRTVKGSTTEKYSKLCLLYYCFRTHGNHATGKRKIVPSRWSNLPVKYYQIL</sequence>
<evidence type="ECO:0000259" key="5">
    <source>
        <dbReference type="Pfam" id="PF07557"/>
    </source>
</evidence>
<dbReference type="GO" id="GO:0005634">
    <property type="term" value="C:nucleus"/>
    <property type="evidence" value="ECO:0007669"/>
    <property type="project" value="InterPro"/>
</dbReference>
<dbReference type="GO" id="GO:0034090">
    <property type="term" value="P:maintenance of meiotic sister chromatid cohesion"/>
    <property type="evidence" value="ECO:0007669"/>
    <property type="project" value="InterPro"/>
</dbReference>
<reference evidence="7" key="2">
    <citation type="submission" date="2025-08" db="UniProtKB">
        <authorList>
            <consortium name="RefSeq"/>
        </authorList>
    </citation>
    <scope>IDENTIFICATION</scope>
    <source>
        <tissue evidence="7">Leaf</tissue>
    </source>
</reference>
<gene>
    <name evidence="7" type="primary">LOC116194291</name>
</gene>
<dbReference type="InterPro" id="IPR044693">
    <property type="entry name" value="SGO_plant"/>
</dbReference>
<name>A0A6P8C7R4_PUNGR</name>